<dbReference type="InterPro" id="IPR004358">
    <property type="entry name" value="Sig_transdc_His_kin-like_C"/>
</dbReference>
<evidence type="ECO:0000259" key="9">
    <source>
        <dbReference type="PROSITE" id="PS50109"/>
    </source>
</evidence>
<dbReference type="Gene3D" id="2.130.10.10">
    <property type="entry name" value="YVTN repeat-like/Quinoprotein amine dehydrogenase"/>
    <property type="match status" value="2"/>
</dbReference>
<dbReference type="InterPro" id="IPR011123">
    <property type="entry name" value="Y_Y_Y"/>
</dbReference>
<dbReference type="SUPFAM" id="SSF63829">
    <property type="entry name" value="Calcium-dependent phosphotriesterase"/>
    <property type="match status" value="3"/>
</dbReference>
<dbReference type="Gene3D" id="1.10.287.130">
    <property type="match status" value="1"/>
</dbReference>
<dbReference type="Pfam" id="PF12833">
    <property type="entry name" value="HTH_18"/>
    <property type="match status" value="1"/>
</dbReference>
<evidence type="ECO:0000256" key="1">
    <source>
        <dbReference type="ARBA" id="ARBA00000085"/>
    </source>
</evidence>
<evidence type="ECO:0000313" key="11">
    <source>
        <dbReference type="EMBL" id="ALJ58185.1"/>
    </source>
</evidence>
<dbReference type="InterPro" id="IPR015943">
    <property type="entry name" value="WD40/YVTN_repeat-like_dom_sf"/>
</dbReference>
<dbReference type="Pfam" id="PF02518">
    <property type="entry name" value="HATPase_c"/>
    <property type="match status" value="1"/>
</dbReference>
<name>A0A0P0GBL9_9BACE</name>
<dbReference type="InterPro" id="IPR001789">
    <property type="entry name" value="Sig_transdc_resp-reg_receiver"/>
</dbReference>
<keyword evidence="11" id="KW-0418">Kinase</keyword>
<dbReference type="PANTHER" id="PTHR43547:SF2">
    <property type="entry name" value="HYBRID SIGNAL TRANSDUCTION HISTIDINE KINASE C"/>
    <property type="match status" value="1"/>
</dbReference>
<dbReference type="Pfam" id="PF00072">
    <property type="entry name" value="Response_reg"/>
    <property type="match status" value="1"/>
</dbReference>
<evidence type="ECO:0000256" key="5">
    <source>
        <dbReference type="ARBA" id="ARBA00023163"/>
    </source>
</evidence>
<dbReference type="Pfam" id="PF00512">
    <property type="entry name" value="HisKA"/>
    <property type="match status" value="1"/>
</dbReference>
<evidence type="ECO:0000259" key="8">
    <source>
        <dbReference type="PROSITE" id="PS01124"/>
    </source>
</evidence>
<dbReference type="CDD" id="cd17574">
    <property type="entry name" value="REC_OmpR"/>
    <property type="match status" value="1"/>
</dbReference>
<dbReference type="CDD" id="cd00082">
    <property type="entry name" value="HisKA"/>
    <property type="match status" value="1"/>
</dbReference>
<dbReference type="InterPro" id="IPR009057">
    <property type="entry name" value="Homeodomain-like_sf"/>
</dbReference>
<protein>
    <recommendedName>
        <fullName evidence="2">histidine kinase</fullName>
        <ecNumber evidence="2">2.7.13.3</ecNumber>
    </recommendedName>
</protein>
<keyword evidence="5" id="KW-0804">Transcription</keyword>
<accession>A0A0P0GBL9</accession>
<dbReference type="Proteomes" id="UP000061809">
    <property type="component" value="Chromosome"/>
</dbReference>
<dbReference type="PRINTS" id="PR00344">
    <property type="entry name" value="BCTRLSENSOR"/>
</dbReference>
<dbReference type="KEGG" id="bcel:BcellWH2_00923"/>
<dbReference type="Pfam" id="PF07495">
    <property type="entry name" value="Y_Y_Y"/>
    <property type="match status" value="1"/>
</dbReference>
<evidence type="ECO:0000313" key="12">
    <source>
        <dbReference type="Proteomes" id="UP000061809"/>
    </source>
</evidence>
<keyword evidence="4" id="KW-0805">Transcription regulation</keyword>
<dbReference type="PROSITE" id="PS50110">
    <property type="entry name" value="RESPONSE_REGULATORY"/>
    <property type="match status" value="1"/>
</dbReference>
<dbReference type="CDD" id="cd00075">
    <property type="entry name" value="HATPase"/>
    <property type="match status" value="1"/>
</dbReference>
<dbReference type="InterPro" id="IPR005467">
    <property type="entry name" value="His_kinase_dom"/>
</dbReference>
<dbReference type="InterPro" id="IPR036890">
    <property type="entry name" value="HATPase_C_sf"/>
</dbReference>
<dbReference type="Pfam" id="PF07494">
    <property type="entry name" value="Reg_prop"/>
    <property type="match status" value="4"/>
</dbReference>
<dbReference type="FunFam" id="1.10.287.130:FF:000034">
    <property type="entry name" value="Two-component system sensor histidine kinase/response regulator"/>
    <property type="match status" value="1"/>
</dbReference>
<dbReference type="SMART" id="SM00448">
    <property type="entry name" value="REC"/>
    <property type="match status" value="1"/>
</dbReference>
<dbReference type="SUPFAM" id="SSF52172">
    <property type="entry name" value="CheY-like"/>
    <property type="match status" value="1"/>
</dbReference>
<comment type="catalytic activity">
    <reaction evidence="1">
        <text>ATP + protein L-histidine = ADP + protein N-phospho-L-histidine.</text>
        <dbReference type="EC" id="2.7.13.3"/>
    </reaction>
</comment>
<dbReference type="InterPro" id="IPR013783">
    <property type="entry name" value="Ig-like_fold"/>
</dbReference>
<dbReference type="PROSITE" id="PS50109">
    <property type="entry name" value="HIS_KIN"/>
    <property type="match status" value="1"/>
</dbReference>
<dbReference type="InterPro" id="IPR003594">
    <property type="entry name" value="HATPase_dom"/>
</dbReference>
<proteinExistence type="predicted"/>
<dbReference type="EC" id="2.7.13.3" evidence="2"/>
<dbReference type="InterPro" id="IPR018060">
    <property type="entry name" value="HTH_AraC"/>
</dbReference>
<feature type="domain" description="HTH araC/xylS-type" evidence="8">
    <location>
        <begin position="1335"/>
        <end position="1438"/>
    </location>
</feature>
<evidence type="ECO:0000259" key="10">
    <source>
        <dbReference type="PROSITE" id="PS50110"/>
    </source>
</evidence>
<dbReference type="InterPro" id="IPR011006">
    <property type="entry name" value="CheY-like_superfamily"/>
</dbReference>
<dbReference type="PANTHER" id="PTHR43547">
    <property type="entry name" value="TWO-COMPONENT HISTIDINE KINASE"/>
    <property type="match status" value="1"/>
</dbReference>
<dbReference type="EMBL" id="CP012801">
    <property type="protein sequence ID" value="ALJ58185.1"/>
    <property type="molecule type" value="Genomic_DNA"/>
</dbReference>
<dbReference type="SUPFAM" id="SSF46689">
    <property type="entry name" value="Homeodomain-like"/>
    <property type="match status" value="1"/>
</dbReference>
<evidence type="ECO:0000256" key="3">
    <source>
        <dbReference type="ARBA" id="ARBA00022553"/>
    </source>
</evidence>
<feature type="coiled-coil region" evidence="7">
    <location>
        <begin position="854"/>
        <end position="923"/>
    </location>
</feature>
<keyword evidence="3 6" id="KW-0597">Phosphoprotein</keyword>
<keyword evidence="7" id="KW-0175">Coiled coil</keyword>
<gene>
    <name evidence="11" type="primary">tmoS_2</name>
    <name evidence="11" type="ORF">BcellWH2_00923</name>
</gene>
<dbReference type="GO" id="GO:0043565">
    <property type="term" value="F:sequence-specific DNA binding"/>
    <property type="evidence" value="ECO:0007669"/>
    <property type="project" value="InterPro"/>
</dbReference>
<evidence type="ECO:0000256" key="4">
    <source>
        <dbReference type="ARBA" id="ARBA00023015"/>
    </source>
</evidence>
<feature type="modified residue" description="4-aspartylphosphate" evidence="6">
    <location>
        <position position="1236"/>
    </location>
</feature>
<feature type="domain" description="Response regulatory" evidence="10">
    <location>
        <begin position="1188"/>
        <end position="1303"/>
    </location>
</feature>
<feature type="domain" description="Histidine kinase" evidence="9">
    <location>
        <begin position="930"/>
        <end position="1155"/>
    </location>
</feature>
<dbReference type="SMART" id="SM00387">
    <property type="entry name" value="HATPase_c"/>
    <property type="match status" value="1"/>
</dbReference>
<evidence type="ECO:0000256" key="2">
    <source>
        <dbReference type="ARBA" id="ARBA00012438"/>
    </source>
</evidence>
<dbReference type="InterPro" id="IPR036097">
    <property type="entry name" value="HisK_dim/P_sf"/>
</dbReference>
<dbReference type="SMART" id="SM00388">
    <property type="entry name" value="HisKA"/>
    <property type="match status" value="1"/>
</dbReference>
<dbReference type="PATRIC" id="fig|246787.4.peg.953"/>
<evidence type="ECO:0000256" key="7">
    <source>
        <dbReference type="SAM" id="Coils"/>
    </source>
</evidence>
<dbReference type="SUPFAM" id="SSF47384">
    <property type="entry name" value="Homodimeric domain of signal transducing histidine kinase"/>
    <property type="match status" value="1"/>
</dbReference>
<dbReference type="InterPro" id="IPR011110">
    <property type="entry name" value="Reg_prop"/>
</dbReference>
<dbReference type="GO" id="GO:0003700">
    <property type="term" value="F:DNA-binding transcription factor activity"/>
    <property type="evidence" value="ECO:0007669"/>
    <property type="project" value="InterPro"/>
</dbReference>
<sequence length="1440" mass="164635">MVITSNLLTLLVLIPNDKTMHKFFHLIILYIALASPTFLRAQESFTNRYNTIYITMNEGLPNNFVDDIYKDRQGFLWISMSGGGLSRYDGYEFINFTPATPHCRLKSNFIRKVHEDNFRRLWVVSEGGTDIIDLTTMQSVLPAPNKKLEELIRQPAFMVTQDANGCIWLYCGNSLHRIAFHTNGDIESIHSLEIPNPYRYDITFKDVENEGKVWIGINGRLYKIGMTVQNELKETLIADCLSFAPDMYFTDFIAKENEVWIASDKGLYRYNKNENIVKQYVHVPGNPHSLSQNFLTCLAITNDKQLLVASLKGINIYNPIKDNFERISDQVSNTGSKLLNSNFINCITVEGKHIWVGTESGGINKITAKRLSLQNYQYDNKNPQTISHNPVNAIYEDHSGNLWVGTVEGGLNKKAAGSDSFIHYTHESGTLTHNSVSAITADGQGRLWIGTWGGGINLINPQNPQHRIEAITAENKDNYPIDFIGALAYDSINNGMWIGANQGLFFYDLKHKQLCSPFANRAAEDIRGCIGSIIDKNGQLWIGCLDGVYIIDLHSRPASSSDGVFRYRHLKYKLDDPSSGLIEKICCFYEAQDGILWLGSNGYGIYKCMQDERGEVQFICYNSLHGLPDNSIRGILEDDKGYIWIATNNGLSRFQPTENHFINYNRQDGLTDTQFYWNAAYRSRYSKLYLGTVSGLVAIDCTLPTVPIQPSKVRFTRLKVENKEIFPGNEYLPLDIAVSKTICIHEREKSFSLEFSALNYETDNTATYSYRLLGFDNRWIHVPGNRRFATYTNLSPGDYTLQVKYTPYDQAAEKENITELQITIQPYFYKTTWFTLIVIVLVAFAAWQFYQWRIRSLKEQKEKLRLKVEQRTHELERQKELLEEQTEELSRQNQILKQQNEKITRQKAQLTKMTRKIQELTLDKIAFFTNITHEFRTPITLIMGPIERALKLSYNPQVIEQLHFVERNSKYLLSLVNQLMDFRKVESDKLEIVKTRNNFLKFANELIVPFEVFAKERNITLKRYYRMSSPEISYDEEAMHKVLTNLLSNAIKFTPNGGNVSLFIALLPSAASGKLTLYICISDTGGGIPDEDINKIFNRFYQSQGQTKYPMYGQAGSGIGLYLCKRIVQMHGGEIHAQNNHTTGCSLRILLPVTSENSTMKTIAESTPQLTVADGTVQASESTGKGLSILVVEDNADMRGYIRSILRDKYNVLEAAHGEEALTILNSHAVDFIISDLMMPVMDGIELSRRVKENFTISHIPFLMLTAKTSQESRLESYRTGVDEYLLKPFDETLLLTRIENILENRKRYQKKFAIAMDIDTLNMEEESGDKKFLNRIMDVVKENYKNSYFEVSDFCKAAGVSKSLLNKKLQSLIGQSAGQFIRNYRLNIARELLLKNRENKNMNIAEIAYEVGFNDPKYFTRCFTKYFNTTPSSLLNEEG</sequence>
<dbReference type="InterPro" id="IPR003661">
    <property type="entry name" value="HisK_dim/P_dom"/>
</dbReference>
<dbReference type="SMART" id="SM00342">
    <property type="entry name" value="HTH_ARAC"/>
    <property type="match status" value="1"/>
</dbReference>
<dbReference type="Gene3D" id="3.30.565.10">
    <property type="entry name" value="Histidine kinase-like ATPase, C-terminal domain"/>
    <property type="match status" value="1"/>
</dbReference>
<dbReference type="PROSITE" id="PS01124">
    <property type="entry name" value="HTH_ARAC_FAMILY_2"/>
    <property type="match status" value="1"/>
</dbReference>
<keyword evidence="11" id="KW-0808">Transferase</keyword>
<organism evidence="11 12">
    <name type="scientific">Bacteroides cellulosilyticus</name>
    <dbReference type="NCBI Taxonomy" id="246787"/>
    <lineage>
        <taxon>Bacteria</taxon>
        <taxon>Pseudomonadati</taxon>
        <taxon>Bacteroidota</taxon>
        <taxon>Bacteroidia</taxon>
        <taxon>Bacteroidales</taxon>
        <taxon>Bacteroidaceae</taxon>
        <taxon>Bacteroides</taxon>
    </lineage>
</organism>
<evidence type="ECO:0000256" key="6">
    <source>
        <dbReference type="PROSITE-ProRule" id="PRU00169"/>
    </source>
</evidence>
<dbReference type="GO" id="GO:0000155">
    <property type="term" value="F:phosphorelay sensor kinase activity"/>
    <property type="evidence" value="ECO:0007669"/>
    <property type="project" value="InterPro"/>
</dbReference>
<dbReference type="Gene3D" id="1.10.10.60">
    <property type="entry name" value="Homeodomain-like"/>
    <property type="match status" value="1"/>
</dbReference>
<dbReference type="Gene3D" id="3.40.50.2300">
    <property type="match status" value="1"/>
</dbReference>
<dbReference type="SUPFAM" id="SSF55874">
    <property type="entry name" value="ATPase domain of HSP90 chaperone/DNA topoisomerase II/histidine kinase"/>
    <property type="match status" value="1"/>
</dbReference>
<dbReference type="Gene3D" id="2.60.40.10">
    <property type="entry name" value="Immunoglobulins"/>
    <property type="match status" value="1"/>
</dbReference>
<reference evidence="11 12" key="1">
    <citation type="journal article" date="2015" name="Science">
        <title>Genetic determinants of in vivo fitness and diet responsiveness in multiple human gut Bacteroides.</title>
        <authorList>
            <person name="Wu M."/>
            <person name="McNulty N.P."/>
            <person name="Rodionov D.A."/>
            <person name="Khoroshkin M.S."/>
            <person name="Griffin N.W."/>
            <person name="Cheng J."/>
            <person name="Latreille P."/>
            <person name="Kerstetter R.A."/>
            <person name="Terrapon N."/>
            <person name="Henrissat B."/>
            <person name="Osterman A.L."/>
            <person name="Gordon J.I."/>
        </authorList>
    </citation>
    <scope>NUCLEOTIDE SEQUENCE [LARGE SCALE GENOMIC DNA]</scope>
    <source>
        <strain evidence="11 12">WH2</strain>
    </source>
</reference>